<evidence type="ECO:0000313" key="1">
    <source>
        <dbReference type="EMBL" id="JAE15574.1"/>
    </source>
</evidence>
<name>A0A0A9FWG1_ARUDO</name>
<reference evidence="1" key="2">
    <citation type="journal article" date="2015" name="Data Brief">
        <title>Shoot transcriptome of the giant reed, Arundo donax.</title>
        <authorList>
            <person name="Barrero R.A."/>
            <person name="Guerrero F.D."/>
            <person name="Moolhuijzen P."/>
            <person name="Goolsby J.A."/>
            <person name="Tidwell J."/>
            <person name="Bellgard S.E."/>
            <person name="Bellgard M.I."/>
        </authorList>
    </citation>
    <scope>NUCLEOTIDE SEQUENCE</scope>
    <source>
        <tissue evidence="1">Shoot tissue taken approximately 20 cm above the soil surface</tissue>
    </source>
</reference>
<organism evidence="1">
    <name type="scientific">Arundo donax</name>
    <name type="common">Giant reed</name>
    <name type="synonym">Donax arundinaceus</name>
    <dbReference type="NCBI Taxonomy" id="35708"/>
    <lineage>
        <taxon>Eukaryota</taxon>
        <taxon>Viridiplantae</taxon>
        <taxon>Streptophyta</taxon>
        <taxon>Embryophyta</taxon>
        <taxon>Tracheophyta</taxon>
        <taxon>Spermatophyta</taxon>
        <taxon>Magnoliopsida</taxon>
        <taxon>Liliopsida</taxon>
        <taxon>Poales</taxon>
        <taxon>Poaceae</taxon>
        <taxon>PACMAD clade</taxon>
        <taxon>Arundinoideae</taxon>
        <taxon>Arundineae</taxon>
        <taxon>Arundo</taxon>
    </lineage>
</organism>
<proteinExistence type="predicted"/>
<reference evidence="1" key="1">
    <citation type="submission" date="2014-09" db="EMBL/GenBank/DDBJ databases">
        <authorList>
            <person name="Magalhaes I.L.F."/>
            <person name="Oliveira U."/>
            <person name="Santos F.R."/>
            <person name="Vidigal T.H.D.A."/>
            <person name="Brescovit A.D."/>
            <person name="Santos A.J."/>
        </authorList>
    </citation>
    <scope>NUCLEOTIDE SEQUENCE</scope>
    <source>
        <tissue evidence="1">Shoot tissue taken approximately 20 cm above the soil surface</tissue>
    </source>
</reference>
<dbReference type="EMBL" id="GBRH01182322">
    <property type="protein sequence ID" value="JAE15574.1"/>
    <property type="molecule type" value="Transcribed_RNA"/>
</dbReference>
<dbReference type="AlphaFoldDB" id="A0A0A9FWG1"/>
<protein>
    <submittedName>
        <fullName evidence="1">Uncharacterized protein</fullName>
    </submittedName>
</protein>
<sequence>MVRKNDFFPRMQISSVSLHVCFISHFFVREMCWVVLQVCTKAA</sequence>
<accession>A0A0A9FWG1</accession>